<organism evidence="2 3">
    <name type="scientific">Senna tora</name>
    <dbReference type="NCBI Taxonomy" id="362788"/>
    <lineage>
        <taxon>Eukaryota</taxon>
        <taxon>Viridiplantae</taxon>
        <taxon>Streptophyta</taxon>
        <taxon>Embryophyta</taxon>
        <taxon>Tracheophyta</taxon>
        <taxon>Spermatophyta</taxon>
        <taxon>Magnoliopsida</taxon>
        <taxon>eudicotyledons</taxon>
        <taxon>Gunneridae</taxon>
        <taxon>Pentapetalae</taxon>
        <taxon>rosids</taxon>
        <taxon>fabids</taxon>
        <taxon>Fabales</taxon>
        <taxon>Fabaceae</taxon>
        <taxon>Caesalpinioideae</taxon>
        <taxon>Cassia clade</taxon>
        <taxon>Senna</taxon>
    </lineage>
</organism>
<name>A0A834SPL5_9FABA</name>
<feature type="region of interest" description="Disordered" evidence="1">
    <location>
        <begin position="209"/>
        <end position="233"/>
    </location>
</feature>
<proteinExistence type="predicted"/>
<comment type="caution">
    <text evidence="2">The sequence shown here is derived from an EMBL/GenBank/DDBJ whole genome shotgun (WGS) entry which is preliminary data.</text>
</comment>
<accession>A0A834SPL5</accession>
<dbReference type="EMBL" id="JAAIUW010000012">
    <property type="protein sequence ID" value="KAF7807056.1"/>
    <property type="molecule type" value="Genomic_DNA"/>
</dbReference>
<evidence type="ECO:0000313" key="2">
    <source>
        <dbReference type="EMBL" id="KAF7807056.1"/>
    </source>
</evidence>
<evidence type="ECO:0000256" key="1">
    <source>
        <dbReference type="SAM" id="MobiDB-lite"/>
    </source>
</evidence>
<dbReference type="Proteomes" id="UP000634136">
    <property type="component" value="Unassembled WGS sequence"/>
</dbReference>
<evidence type="ECO:0000313" key="3">
    <source>
        <dbReference type="Proteomes" id="UP000634136"/>
    </source>
</evidence>
<sequence length="253" mass="28515">MLGNKPLINKPSRRISTQHFSQQILSRRRHRVKNSAWKPQVSSKHGLENLHRRIPIKRRERSQHYIQNDTGTPHVHLLVVLPAGENFRRHVIRRAHHAAHPLALLEGLRRAEVRQLEPAALRVEQYVIRLDIAVRHAAPVAVSHGSHELRHDLRGFGLGYGRGRRPERYVVDVHDVRVRREEAEDFGLGEEALRVEGVAGGGDERFVDGFHSEGDAGVGGDAPEDGAESSPSDLRQNDVVLIEVFTHYSACVV</sequence>
<dbReference type="AntiFam" id="ANF00226">
    <property type="entry name" value="Shadow ORF (opposite pknB)"/>
</dbReference>
<dbReference type="AlphaFoldDB" id="A0A834SPL5"/>
<protein>
    <submittedName>
        <fullName evidence="2">Uncharacterized protein</fullName>
    </submittedName>
</protein>
<reference evidence="2" key="1">
    <citation type="submission" date="2020-09" db="EMBL/GenBank/DDBJ databases">
        <title>Genome-Enabled Discovery of Anthraquinone Biosynthesis in Senna tora.</title>
        <authorList>
            <person name="Kang S.-H."/>
            <person name="Pandey R.P."/>
            <person name="Lee C.-M."/>
            <person name="Sim J.-S."/>
            <person name="Jeong J.-T."/>
            <person name="Choi B.-S."/>
            <person name="Jung M."/>
            <person name="Ginzburg D."/>
            <person name="Zhao K."/>
            <person name="Won S.Y."/>
            <person name="Oh T.-J."/>
            <person name="Yu Y."/>
            <person name="Kim N.-H."/>
            <person name="Lee O.R."/>
            <person name="Lee T.-H."/>
            <person name="Bashyal P."/>
            <person name="Kim T.-S."/>
            <person name="Lee W.-H."/>
            <person name="Kawkins C."/>
            <person name="Kim C.-K."/>
            <person name="Kim J.S."/>
            <person name="Ahn B.O."/>
            <person name="Rhee S.Y."/>
            <person name="Sohng J.K."/>
        </authorList>
    </citation>
    <scope>NUCLEOTIDE SEQUENCE</scope>
    <source>
        <tissue evidence="2">Leaf</tissue>
    </source>
</reference>
<gene>
    <name evidence="2" type="ORF">G2W53_039217</name>
</gene>
<keyword evidence="3" id="KW-1185">Reference proteome</keyword>